<dbReference type="Proteomes" id="UP000293547">
    <property type="component" value="Unassembled WGS sequence"/>
</dbReference>
<proteinExistence type="predicted"/>
<accession>A0ACB6F3Y8</accession>
<sequence length="527" mass="59732">MRVATIWLSPSHGQYPHSLSPYVQYVETSPDHRDFGGPTRMPMGLPLNMPQNNIGTFHDPSEASVIALAKDVGTAEPLHVTQIQWEENKAEIKRIYLDKDRSSNETVKHMESLGFVASSKLYKEKLKEWNFLKNLSGDTAYRLLNHAQERKLVGKGTHYKFAPAEITYATPSAYATSPFDASSATPATPSDMNKENGREEELWYPRFTYDGNSKSYYDDLVSKAGQLLRLGQHTEALEDYLDALAGYRDLLSPTNDLVTSLVYRVAQLYMQLHDTKAADRILESATETYMLQDWARQNEALPPVLNLLQRQKHEPYSNLPSSSSTISANFDTAEIRRHLAMAEMIASVMDETTKAGLVAIAQRCEAQPLDFPQQTLDALVALIRTYKDARDVHHVQDALSRAAVSVRTLIDSEDETWTIPFFSSLLSLMEVFIGYGKHKFVDGVLLAAEEQAEYTLYNSPDSMIDLFLRMDMLYQGEDVWEEADHYFQYAQAASANASGRMNTWTKTIEDARRQQHYEPKLLSVRRV</sequence>
<protein>
    <submittedName>
        <fullName evidence="1">Uncharacterized protein</fullName>
    </submittedName>
</protein>
<keyword evidence="2" id="KW-1185">Reference proteome</keyword>
<gene>
    <name evidence="1" type="ORF">AG0111_0g12648</name>
</gene>
<evidence type="ECO:0000313" key="1">
    <source>
        <dbReference type="EMBL" id="KAB2099129.1"/>
    </source>
</evidence>
<dbReference type="EMBL" id="PDWZ02000019">
    <property type="protein sequence ID" value="KAB2099129.1"/>
    <property type="molecule type" value="Genomic_DNA"/>
</dbReference>
<organism evidence="1 2">
    <name type="scientific">Alternaria gaisen</name>
    <dbReference type="NCBI Taxonomy" id="167740"/>
    <lineage>
        <taxon>Eukaryota</taxon>
        <taxon>Fungi</taxon>
        <taxon>Dikarya</taxon>
        <taxon>Ascomycota</taxon>
        <taxon>Pezizomycotina</taxon>
        <taxon>Dothideomycetes</taxon>
        <taxon>Pleosporomycetidae</taxon>
        <taxon>Pleosporales</taxon>
        <taxon>Pleosporineae</taxon>
        <taxon>Pleosporaceae</taxon>
        <taxon>Alternaria</taxon>
        <taxon>Alternaria sect. Alternaria</taxon>
    </lineage>
</organism>
<comment type="caution">
    <text evidence="1">The sequence shown here is derived from an EMBL/GenBank/DDBJ whole genome shotgun (WGS) entry which is preliminary data.</text>
</comment>
<evidence type="ECO:0000313" key="2">
    <source>
        <dbReference type="Proteomes" id="UP000293547"/>
    </source>
</evidence>
<reference evidence="1 2" key="1">
    <citation type="journal article" date="2019" name="bioRxiv">
        <title>Genomics, evolutionary history and diagnostics of the Alternaria alternata species group including apple and Asian pear pathotypes.</title>
        <authorList>
            <person name="Armitage A.D."/>
            <person name="Cockerton H.M."/>
            <person name="Sreenivasaprasad S."/>
            <person name="Woodhall J.W."/>
            <person name="Lane C.R."/>
            <person name="Harrison R.J."/>
            <person name="Clarkson J.P."/>
        </authorList>
    </citation>
    <scope>NUCLEOTIDE SEQUENCE [LARGE SCALE GENOMIC DNA]</scope>
    <source>
        <strain evidence="1 2">FERA 650</strain>
    </source>
</reference>
<name>A0ACB6F3Y8_9PLEO</name>